<proteinExistence type="predicted"/>
<dbReference type="RefSeq" id="WP_378293812.1">
    <property type="nucleotide sequence ID" value="NZ_JBHULE010000019.1"/>
</dbReference>
<sequence length="123" mass="13712">MKKYILMLSIGIAMSSCSSNKKTVATKFDPSNNPYYTKKEEKGLSEVNDPKVQGKINTIIEQHLGISISSIAISPITLTDSGYHWKFMNVRNGKTFVGSTDLKFESIKIIKSNKKSNTQVSDF</sequence>
<protein>
    <recommendedName>
        <fullName evidence="3">Lipoprotein</fullName>
    </recommendedName>
</protein>
<evidence type="ECO:0000313" key="2">
    <source>
        <dbReference type="Proteomes" id="UP001597319"/>
    </source>
</evidence>
<organism evidence="1 2">
    <name type="scientific">Aquimarina rubra</name>
    <dbReference type="NCBI Taxonomy" id="1920033"/>
    <lineage>
        <taxon>Bacteria</taxon>
        <taxon>Pseudomonadati</taxon>
        <taxon>Bacteroidota</taxon>
        <taxon>Flavobacteriia</taxon>
        <taxon>Flavobacteriales</taxon>
        <taxon>Flavobacteriaceae</taxon>
        <taxon>Aquimarina</taxon>
    </lineage>
</organism>
<evidence type="ECO:0000313" key="1">
    <source>
        <dbReference type="EMBL" id="MFD2563959.1"/>
    </source>
</evidence>
<dbReference type="Proteomes" id="UP001597319">
    <property type="component" value="Unassembled WGS sequence"/>
</dbReference>
<name>A0ABW5LIG0_9FLAO</name>
<dbReference type="EMBL" id="JBHULE010000019">
    <property type="protein sequence ID" value="MFD2563959.1"/>
    <property type="molecule type" value="Genomic_DNA"/>
</dbReference>
<gene>
    <name evidence="1" type="ORF">ACFSR1_14860</name>
</gene>
<evidence type="ECO:0008006" key="3">
    <source>
        <dbReference type="Google" id="ProtNLM"/>
    </source>
</evidence>
<accession>A0ABW5LIG0</accession>
<reference evidence="2" key="1">
    <citation type="journal article" date="2019" name="Int. J. Syst. Evol. Microbiol.">
        <title>The Global Catalogue of Microorganisms (GCM) 10K type strain sequencing project: providing services to taxonomists for standard genome sequencing and annotation.</title>
        <authorList>
            <consortium name="The Broad Institute Genomics Platform"/>
            <consortium name="The Broad Institute Genome Sequencing Center for Infectious Disease"/>
            <person name="Wu L."/>
            <person name="Ma J."/>
        </authorList>
    </citation>
    <scope>NUCLEOTIDE SEQUENCE [LARGE SCALE GENOMIC DNA]</scope>
    <source>
        <strain evidence="2">KCTC 52274</strain>
    </source>
</reference>
<dbReference type="PROSITE" id="PS51257">
    <property type="entry name" value="PROKAR_LIPOPROTEIN"/>
    <property type="match status" value="1"/>
</dbReference>
<comment type="caution">
    <text evidence="1">The sequence shown here is derived from an EMBL/GenBank/DDBJ whole genome shotgun (WGS) entry which is preliminary data.</text>
</comment>
<keyword evidence="2" id="KW-1185">Reference proteome</keyword>